<accession>A0AAW0E5R2</accession>
<dbReference type="SUPFAM" id="SSF54719">
    <property type="entry name" value="Fe,Mn superoxide dismutase (SOD), C-terminal domain"/>
    <property type="match status" value="2"/>
</dbReference>
<reference evidence="4 5" key="1">
    <citation type="submission" date="2024-01" db="EMBL/GenBank/DDBJ databases">
        <title>A draft genome for a cacao thread blight-causing isolate of Paramarasmius palmivorus.</title>
        <authorList>
            <person name="Baruah I.K."/>
            <person name="Bukari Y."/>
            <person name="Amoako-Attah I."/>
            <person name="Meinhardt L.W."/>
            <person name="Bailey B.A."/>
            <person name="Cohen S.P."/>
        </authorList>
    </citation>
    <scope>NUCLEOTIDE SEQUENCE [LARGE SCALE GENOMIC DNA]</scope>
    <source>
        <strain evidence="4 5">GH-12</strain>
    </source>
</reference>
<comment type="caution">
    <text evidence="4">The sequence shown here is derived from an EMBL/GenBank/DDBJ whole genome shotgun (WGS) entry which is preliminary data.</text>
</comment>
<name>A0AAW0E5R2_9AGAR</name>
<dbReference type="GO" id="GO:0046872">
    <property type="term" value="F:metal ion binding"/>
    <property type="evidence" value="ECO:0007669"/>
    <property type="project" value="InterPro"/>
</dbReference>
<evidence type="ECO:0000256" key="1">
    <source>
        <dbReference type="ARBA" id="ARBA00037226"/>
    </source>
</evidence>
<dbReference type="InterPro" id="IPR036324">
    <property type="entry name" value="Mn/Fe_SOD_N_sf"/>
</dbReference>
<feature type="domain" description="Manganese/iron superoxide dismutase C-terminal" evidence="3">
    <location>
        <begin position="311"/>
        <end position="356"/>
    </location>
</feature>
<feature type="region of interest" description="Disordered" evidence="2">
    <location>
        <begin position="207"/>
        <end position="277"/>
    </location>
</feature>
<comment type="function">
    <text evidence="1">Component of the mitochondrial ribosome (mitoribosome), a dedicated translation machinery responsible for the synthesis of mitochondrial genome-encoded proteins, including at least some of the essential transmembrane subunits of the mitochondrial respiratory chain. The mitoribosomes are attached to the mitochondrial inner membrane and translation products are cotranslationally integrated into the membrane.</text>
</comment>
<dbReference type="PANTHER" id="PTHR43595">
    <property type="entry name" value="37S RIBOSOMAL PROTEIN S26, MITOCHONDRIAL"/>
    <property type="match status" value="1"/>
</dbReference>
<gene>
    <name evidence="4" type="ORF">VNI00_000934</name>
</gene>
<evidence type="ECO:0000259" key="3">
    <source>
        <dbReference type="Pfam" id="PF02777"/>
    </source>
</evidence>
<dbReference type="Pfam" id="PF02777">
    <property type="entry name" value="Sod_Fe_C"/>
    <property type="match status" value="2"/>
</dbReference>
<evidence type="ECO:0000313" key="4">
    <source>
        <dbReference type="EMBL" id="KAK7060170.1"/>
    </source>
</evidence>
<protein>
    <recommendedName>
        <fullName evidence="3">Manganese/iron superoxide dismutase C-terminal domain-containing protein</fullName>
    </recommendedName>
</protein>
<dbReference type="EMBL" id="JAYKXP010000003">
    <property type="protein sequence ID" value="KAK7060170.1"/>
    <property type="molecule type" value="Genomic_DNA"/>
</dbReference>
<dbReference type="SUPFAM" id="SSF46609">
    <property type="entry name" value="Fe,Mn superoxide dismutase (SOD), N-terminal domain"/>
    <property type="match status" value="1"/>
</dbReference>
<dbReference type="InterPro" id="IPR036314">
    <property type="entry name" value="SOD_C_sf"/>
</dbReference>
<dbReference type="GO" id="GO:0005737">
    <property type="term" value="C:cytoplasm"/>
    <property type="evidence" value="ECO:0007669"/>
    <property type="project" value="TreeGrafter"/>
</dbReference>
<proteinExistence type="predicted"/>
<feature type="compositionally biased region" description="Low complexity" evidence="2">
    <location>
        <begin position="252"/>
        <end position="267"/>
    </location>
</feature>
<evidence type="ECO:0000256" key="2">
    <source>
        <dbReference type="SAM" id="MobiDB-lite"/>
    </source>
</evidence>
<dbReference type="PANTHER" id="PTHR43595:SF2">
    <property type="entry name" value="SMALL RIBOSOMAL SUBUNIT PROTEIN MS42"/>
    <property type="match status" value="1"/>
</dbReference>
<feature type="domain" description="Manganese/iron superoxide dismutase C-terminal" evidence="3">
    <location>
        <begin position="130"/>
        <end position="177"/>
    </location>
</feature>
<dbReference type="Proteomes" id="UP001383192">
    <property type="component" value="Unassembled WGS sequence"/>
</dbReference>
<dbReference type="Gene3D" id="3.55.40.20">
    <property type="entry name" value="Iron/manganese superoxide dismutase, C-terminal domain"/>
    <property type="match status" value="2"/>
</dbReference>
<feature type="compositionally biased region" description="Pro residues" evidence="2">
    <location>
        <begin position="239"/>
        <end position="251"/>
    </location>
</feature>
<dbReference type="InterPro" id="IPR019832">
    <property type="entry name" value="Mn/Fe_SOD_C"/>
</dbReference>
<dbReference type="GO" id="GO:0004784">
    <property type="term" value="F:superoxide dismutase activity"/>
    <property type="evidence" value="ECO:0007669"/>
    <property type="project" value="InterPro"/>
</dbReference>
<dbReference type="AlphaFoldDB" id="A0AAW0E5R2"/>
<sequence>MRQFGSRILKLRSHAYPSVSRCHLRGLHTPKPLKHRIEEGLGEFLPPTAYRTVAVDYQKGLLERLNAEIRGTELEGMSVVDTIIKTAVERHRVLAFNYASLALNNSFFLEHLAPPPKDIGDHQHKISIHLDGEIRKQHGSLAQLKSTFSAAALGMFTNGWVWLVTDAVGNLAVLPTFGPGTLLVRSRTYMAPTQDFGLGGDLLQMRRGMPLSPDDPFAEEWEEELRKESESDGSSSVPPQSPTPKSTPPGVSPSSPASGVSSSTNPNPTSPNPLHPRFLHTSAVRHQGFTQANIFDSSTPEPQPKRQDLYLGNKLYPLFCVSVHEHAWMSAGYGVWGKEEWLKKFWTVLDWEKVSNNYAHYMLTEAKKEALDLPDTV</sequence>
<organism evidence="4 5">
    <name type="scientific">Paramarasmius palmivorus</name>
    <dbReference type="NCBI Taxonomy" id="297713"/>
    <lineage>
        <taxon>Eukaryota</taxon>
        <taxon>Fungi</taxon>
        <taxon>Dikarya</taxon>
        <taxon>Basidiomycota</taxon>
        <taxon>Agaricomycotina</taxon>
        <taxon>Agaricomycetes</taxon>
        <taxon>Agaricomycetidae</taxon>
        <taxon>Agaricales</taxon>
        <taxon>Marasmiineae</taxon>
        <taxon>Marasmiaceae</taxon>
        <taxon>Paramarasmius</taxon>
    </lineage>
</organism>
<keyword evidence="5" id="KW-1185">Reference proteome</keyword>
<evidence type="ECO:0000313" key="5">
    <source>
        <dbReference type="Proteomes" id="UP001383192"/>
    </source>
</evidence>